<feature type="compositionally biased region" description="Polar residues" evidence="2">
    <location>
        <begin position="754"/>
        <end position="771"/>
    </location>
</feature>
<feature type="region of interest" description="Disordered" evidence="2">
    <location>
        <begin position="1199"/>
        <end position="1259"/>
    </location>
</feature>
<feature type="region of interest" description="Disordered" evidence="2">
    <location>
        <begin position="509"/>
        <end position="542"/>
    </location>
</feature>
<dbReference type="GO" id="GO:0005737">
    <property type="term" value="C:cytoplasm"/>
    <property type="evidence" value="ECO:0007669"/>
    <property type="project" value="TreeGrafter"/>
</dbReference>
<dbReference type="Gene3D" id="3.20.20.100">
    <property type="entry name" value="NADP-dependent oxidoreductase domain"/>
    <property type="match status" value="1"/>
</dbReference>
<dbReference type="CDD" id="cd11387">
    <property type="entry name" value="bHLHzip_USF_MITF"/>
    <property type="match status" value="1"/>
</dbReference>
<feature type="compositionally biased region" description="Basic and acidic residues" evidence="2">
    <location>
        <begin position="1447"/>
        <end position="1469"/>
    </location>
</feature>
<evidence type="ECO:0000256" key="2">
    <source>
        <dbReference type="SAM" id="MobiDB-lite"/>
    </source>
</evidence>
<dbReference type="Gene3D" id="4.10.280.10">
    <property type="entry name" value="Helix-loop-helix DNA-binding domain"/>
    <property type="match status" value="1"/>
</dbReference>
<feature type="region of interest" description="Disordered" evidence="2">
    <location>
        <begin position="743"/>
        <end position="784"/>
    </location>
</feature>
<evidence type="ECO:0000256" key="1">
    <source>
        <dbReference type="ARBA" id="ARBA00023002"/>
    </source>
</evidence>
<feature type="region of interest" description="Disordered" evidence="2">
    <location>
        <begin position="688"/>
        <end position="721"/>
    </location>
</feature>
<dbReference type="Proteomes" id="UP000567179">
    <property type="component" value="Unassembled WGS sequence"/>
</dbReference>
<dbReference type="PANTHER" id="PTHR43625:SF40">
    <property type="entry name" value="ALDO-KETO REDUCTASE YAKC [NADP(+)]"/>
    <property type="match status" value="1"/>
</dbReference>
<dbReference type="PRINTS" id="PR00069">
    <property type="entry name" value="ALDKETRDTASE"/>
</dbReference>
<feature type="compositionally biased region" description="Low complexity" evidence="2">
    <location>
        <begin position="688"/>
        <end position="714"/>
    </location>
</feature>
<organism evidence="4 5">
    <name type="scientific">Psilocybe cf. subviscida</name>
    <dbReference type="NCBI Taxonomy" id="2480587"/>
    <lineage>
        <taxon>Eukaryota</taxon>
        <taxon>Fungi</taxon>
        <taxon>Dikarya</taxon>
        <taxon>Basidiomycota</taxon>
        <taxon>Agaricomycotina</taxon>
        <taxon>Agaricomycetes</taxon>
        <taxon>Agaricomycetidae</taxon>
        <taxon>Agaricales</taxon>
        <taxon>Agaricineae</taxon>
        <taxon>Strophariaceae</taxon>
        <taxon>Psilocybe</taxon>
    </lineage>
</organism>
<evidence type="ECO:0000313" key="4">
    <source>
        <dbReference type="EMBL" id="KAF5318616.1"/>
    </source>
</evidence>
<feature type="region of interest" description="Disordered" evidence="2">
    <location>
        <begin position="1284"/>
        <end position="1336"/>
    </location>
</feature>
<protein>
    <recommendedName>
        <fullName evidence="3">BHLH domain-containing protein</fullName>
    </recommendedName>
</protein>
<dbReference type="InterPro" id="IPR036638">
    <property type="entry name" value="HLH_DNA-bd_sf"/>
</dbReference>
<feature type="compositionally biased region" description="Basic and acidic residues" evidence="2">
    <location>
        <begin position="522"/>
        <end position="542"/>
    </location>
</feature>
<dbReference type="Pfam" id="PF00010">
    <property type="entry name" value="HLH"/>
    <property type="match status" value="1"/>
</dbReference>
<name>A0A8H5B9B0_9AGAR</name>
<dbReference type="InterPro" id="IPR020471">
    <property type="entry name" value="AKR"/>
</dbReference>
<dbReference type="InterPro" id="IPR011598">
    <property type="entry name" value="bHLH_dom"/>
</dbReference>
<feature type="compositionally biased region" description="Basic and acidic residues" evidence="2">
    <location>
        <begin position="1250"/>
        <end position="1259"/>
    </location>
</feature>
<feature type="compositionally biased region" description="Low complexity" evidence="2">
    <location>
        <begin position="948"/>
        <end position="979"/>
    </location>
</feature>
<dbReference type="InterPro" id="IPR050791">
    <property type="entry name" value="Aldo-Keto_reductase"/>
</dbReference>
<feature type="compositionally biased region" description="Low complexity" evidence="2">
    <location>
        <begin position="1219"/>
        <end position="1232"/>
    </location>
</feature>
<dbReference type="PANTHER" id="PTHR43625">
    <property type="entry name" value="AFLATOXIN B1 ALDEHYDE REDUCTASE"/>
    <property type="match status" value="1"/>
</dbReference>
<dbReference type="Pfam" id="PF00248">
    <property type="entry name" value="Aldo_ket_red"/>
    <property type="match status" value="1"/>
</dbReference>
<dbReference type="SMART" id="SM00353">
    <property type="entry name" value="HLH"/>
    <property type="match status" value="1"/>
</dbReference>
<feature type="compositionally biased region" description="Basic and acidic residues" evidence="2">
    <location>
        <begin position="1389"/>
        <end position="1401"/>
    </location>
</feature>
<feature type="region of interest" description="Disordered" evidence="2">
    <location>
        <begin position="1376"/>
        <end position="1417"/>
    </location>
</feature>
<dbReference type="PROSITE" id="PS50888">
    <property type="entry name" value="BHLH"/>
    <property type="match status" value="1"/>
</dbReference>
<dbReference type="InterPro" id="IPR036812">
    <property type="entry name" value="NAD(P)_OxRdtase_dom_sf"/>
</dbReference>
<feature type="domain" description="BHLH" evidence="3">
    <location>
        <begin position="1246"/>
        <end position="1355"/>
    </location>
</feature>
<feature type="compositionally biased region" description="Low complexity" evidence="2">
    <location>
        <begin position="1284"/>
        <end position="1314"/>
    </location>
</feature>
<evidence type="ECO:0000259" key="3">
    <source>
        <dbReference type="PROSITE" id="PS50888"/>
    </source>
</evidence>
<comment type="caution">
    <text evidence="4">The sequence shown here is derived from an EMBL/GenBank/DDBJ whole genome shotgun (WGS) entry which is preliminary data.</text>
</comment>
<reference evidence="4 5" key="1">
    <citation type="journal article" date="2020" name="ISME J.">
        <title>Uncovering the hidden diversity of litter-decomposition mechanisms in mushroom-forming fungi.</title>
        <authorList>
            <person name="Floudas D."/>
            <person name="Bentzer J."/>
            <person name="Ahren D."/>
            <person name="Johansson T."/>
            <person name="Persson P."/>
            <person name="Tunlid A."/>
        </authorList>
    </citation>
    <scope>NUCLEOTIDE SEQUENCE [LARGE SCALE GENOMIC DNA]</scope>
    <source>
        <strain evidence="4 5">CBS 101986</strain>
    </source>
</reference>
<sequence>MSLHRSTTTPKSSTPTTYLRNILQAMGLPTRKIGQDDVTAIGFGLMGLSAFYGTVFESDEERFKILDAAVELGCTNWDSADIYGDNEDLIGKWFKHSGKRDKIFLATKFAATPTGPNNSPEYIRSAIEKSLKRLGVDQIDLYYMHRADIKVPIEQTVTEMAKLVKEGKVRYLGLSEVSESTLRRAHAVHPIAALQIEYSPFFLDIEEPKIGLLKACEELGIAVVAYSPLGRGMLTGTYKSNDEIPDDDWRKVIPKFSNANFPNILKLVSTLEGIGKKHNATAGQITLAWLLTRSPSVVPIPGTKKIKYLKENLDALSIKLTDEEIKEIKSVADQVNASSVDRYRIASCHQWISSMSTSKPRESNPDIDTHAFAPASEHQGWHFGTDTLSDNTSPSGSHWTSHTAAILLKQAMNMCKPELAHWPPLKLASTHRRPPELVPGLLNYPIPAVLCPQIHPSAPSQSSSRPDTQEASTTTLLYSSSSNFDMSFFSHTPSTAYKPQIRQEGFSPIPVSATVATPPDSSEDREGNAGRDNGRNGDGDKNFNELFSMPAHTFINDRWVSRLILQHLVFDSASICAHFTTFHPSYAIILQPSMVLRLRIRVANGAKPPHVGFYGGNGCREPSSSPPPHTLIARKYPSIMNSGMDFTDELANMIGGAPSGAGLPGHHGSSSHTTNGAVGSYGSSYAGSYSHSSHIGHSQHYNQNGQQDNGNSSHVGSDETERYSQTHNIFDISAPIASASLVGRPGSVSGHHGLNSQSHHSQIGNSYQSHNAHGMGSNPNDFEAYGSPHLVGGLGNLGLGGNSLGGSNNNSNNNGGMNGNGLGTLGFNSALPALNSSMRYDPHPGPSPTNNERNRSPNGSSPPPPGSTSGQQSHPFALQRGTPSPPNASSSGTNANGSSSTNANSNPNNNVSSPSILPAHVNSPAFAPSAYGTHTGSYGRQHSRSRSRPPTSSSAIAAASSSVGASNGAGANANGATAPNGGGPGPTRTARTRRTGSVSGTSPPPAFGYHSGRLSVSGAPGANGSGAVNIVIPGSSGRNAQGSGSGQWFGSSSFSSASEYSLPTPSESHHSLSHSLSHTQQYNPFSLSPSGTESHHPNLPPLHMPGSPYGGNSNGQGHHHHGHSLSLSGKAPLDFSLGGGGHTQSHSLSMPKSPGVGMEFAINSFAGSNANGAGGTTATNPPGGPPLLPINTSVSARSIGPTSPLAASAVSPGGMNGTPASASSGAGGPASAVDKQSLLANEKRRRRRESHNAVERRRRDNINEKISELATLIPECMLDGGATNASTGGTAAAKEGGSGSPPATTSPSALETSEPLLPIPTGDKSVKEEGDGEGGVVKANKGMILRKSVEYIRYLQQLVTAQGARNRELELELKQYRGGSSGSPSEAGGDNKHGVPDKDHDGDDQDQEMILHDDGMGLDGSMDFGNLGSYGVGGMLPSMPEDDNEDSDAHNGEMDVDSKERGRPRDVRANGRHGGPLNGALKEEHEDEPQLFSVAMQA</sequence>
<dbReference type="GO" id="GO:0016491">
    <property type="term" value="F:oxidoreductase activity"/>
    <property type="evidence" value="ECO:0007669"/>
    <property type="project" value="UniProtKB-KW"/>
</dbReference>
<feature type="region of interest" description="Disordered" evidence="2">
    <location>
        <begin position="1038"/>
        <end position="1155"/>
    </location>
</feature>
<evidence type="ECO:0000313" key="5">
    <source>
        <dbReference type="Proteomes" id="UP000567179"/>
    </source>
</evidence>
<feature type="compositionally biased region" description="Polar residues" evidence="2">
    <location>
        <begin position="1080"/>
        <end position="1092"/>
    </location>
</feature>
<keyword evidence="1" id="KW-0560">Oxidoreductase</keyword>
<feature type="region of interest" description="Disordered" evidence="2">
    <location>
        <begin position="834"/>
        <end position="1020"/>
    </location>
</feature>
<accession>A0A8H5B9B0</accession>
<feature type="compositionally biased region" description="Low complexity" evidence="2">
    <location>
        <begin position="1040"/>
        <end position="1066"/>
    </location>
</feature>
<dbReference type="GO" id="GO:0046983">
    <property type="term" value="F:protein dimerization activity"/>
    <property type="evidence" value="ECO:0007669"/>
    <property type="project" value="InterPro"/>
</dbReference>
<proteinExistence type="predicted"/>
<gene>
    <name evidence="4" type="ORF">D9619_010974</name>
</gene>
<dbReference type="OrthoDB" id="37537at2759"/>
<keyword evidence="5" id="KW-1185">Reference proteome</keyword>
<feature type="compositionally biased region" description="Low complexity" evidence="2">
    <location>
        <begin position="887"/>
        <end position="915"/>
    </location>
</feature>
<dbReference type="SUPFAM" id="SSF51430">
    <property type="entry name" value="NAD(P)-linked oxidoreductase"/>
    <property type="match status" value="1"/>
</dbReference>
<dbReference type="InterPro" id="IPR023210">
    <property type="entry name" value="NADP_OxRdtase_dom"/>
</dbReference>
<feature type="region of interest" description="Disordered" evidence="2">
    <location>
        <begin position="1432"/>
        <end position="1498"/>
    </location>
</feature>
<dbReference type="SUPFAM" id="SSF47459">
    <property type="entry name" value="HLH, helix-loop-helix DNA-binding domain"/>
    <property type="match status" value="1"/>
</dbReference>
<dbReference type="EMBL" id="JAACJJ010000030">
    <property type="protein sequence ID" value="KAF5318616.1"/>
    <property type="molecule type" value="Genomic_DNA"/>
</dbReference>